<comment type="caution">
    <text evidence="1">The sequence shown here is derived from an EMBL/GenBank/DDBJ whole genome shotgun (WGS) entry which is preliminary data.</text>
</comment>
<protein>
    <submittedName>
        <fullName evidence="1">Uncharacterized protein</fullName>
    </submittedName>
</protein>
<keyword evidence="2" id="KW-1185">Reference proteome</keyword>
<proteinExistence type="predicted"/>
<dbReference type="AlphaFoldDB" id="A0ABD2QCF7"/>
<dbReference type="Proteomes" id="UP001626550">
    <property type="component" value="Unassembled WGS sequence"/>
</dbReference>
<reference evidence="1 2" key="1">
    <citation type="submission" date="2024-11" db="EMBL/GenBank/DDBJ databases">
        <title>Adaptive evolution of stress response genes in parasites aligns with host niche diversity.</title>
        <authorList>
            <person name="Hahn C."/>
            <person name="Resl P."/>
        </authorList>
    </citation>
    <scope>NUCLEOTIDE SEQUENCE [LARGE SCALE GENOMIC DNA]</scope>
    <source>
        <strain evidence="1">EGGRZ-B1_66</strain>
        <tissue evidence="1">Body</tissue>
    </source>
</reference>
<evidence type="ECO:0000313" key="2">
    <source>
        <dbReference type="Proteomes" id="UP001626550"/>
    </source>
</evidence>
<organism evidence="1 2">
    <name type="scientific">Cichlidogyrus casuarinus</name>
    <dbReference type="NCBI Taxonomy" id="1844966"/>
    <lineage>
        <taxon>Eukaryota</taxon>
        <taxon>Metazoa</taxon>
        <taxon>Spiralia</taxon>
        <taxon>Lophotrochozoa</taxon>
        <taxon>Platyhelminthes</taxon>
        <taxon>Monogenea</taxon>
        <taxon>Monopisthocotylea</taxon>
        <taxon>Dactylogyridea</taxon>
        <taxon>Ancyrocephalidae</taxon>
        <taxon>Cichlidogyrus</taxon>
    </lineage>
</organism>
<accession>A0ABD2QCF7</accession>
<evidence type="ECO:0000313" key="1">
    <source>
        <dbReference type="EMBL" id="KAL3317083.1"/>
    </source>
</evidence>
<gene>
    <name evidence="1" type="ORF">Ciccas_004264</name>
</gene>
<name>A0ABD2QCF7_9PLAT</name>
<dbReference type="EMBL" id="JBJKFK010000433">
    <property type="protein sequence ID" value="KAL3317083.1"/>
    <property type="molecule type" value="Genomic_DNA"/>
</dbReference>
<sequence>MFKKNDTKSRFYAMQRADGSNTASLTSFYSLSTLYKRCFALEAYFCTISTVNSGLGDLFLQATSIAAQEYSLCKSSCNKSSFLFDTGSSCVSAAFLNLGNSYFRCGSSIRANTTQFTSLRSITEVLRQYISQCSSLPSNKGFCLLAQHPADLGFQNVLPINEYFSQAIRKYTSGTLIAAQHLINAGLTLFSLTDISRFTSDDLWEIARGLEELNLLTSRIQNICGRRRHTAMCNFLCSKMIPLKTLLHGDLNTLILFDDILPFTVGKIFSHMSKERSLKLALTVRNQIERSPVLMKEVTCSTKVLTRESLLMESYHKSALNLGYQLSADLLRDEYEFSSTIIEVLAQSTELLKQIQKLQLASSAVFVAESLKNNKIKGRSASNAKAMFNKWSTFKSRPSDPVKCQPLEQSVSPKVQLEDDLDASFNNLNMNDTLEPIDDDLLSQASIAIAKRRLSAATSKSCPQRVRIEGASGFFLANRRTSSFHEDSSSDHTLSTRRQNQILTKAGTLDKFVALNKVPEPDVTPENSLLG</sequence>